<protein>
    <submittedName>
        <fullName evidence="1">Membrane protein YiaA</fullName>
    </submittedName>
</protein>
<evidence type="ECO:0000313" key="1">
    <source>
        <dbReference type="EMBL" id="MDQ0199943.1"/>
    </source>
</evidence>
<dbReference type="Proteomes" id="UP001224122">
    <property type="component" value="Unassembled WGS sequence"/>
</dbReference>
<sequence>MKIISIFSSLRYLVTIQMRKHNALAEKGYYMSEIIAVIIQNRIVSKSD</sequence>
<name>A0ABT9XWJ5_9BACI</name>
<proteinExistence type="predicted"/>
<dbReference type="EMBL" id="JAUSTW010000005">
    <property type="protein sequence ID" value="MDQ0199943.1"/>
    <property type="molecule type" value="Genomic_DNA"/>
</dbReference>
<comment type="caution">
    <text evidence="1">The sequence shown here is derived from an EMBL/GenBank/DDBJ whole genome shotgun (WGS) entry which is preliminary data.</text>
</comment>
<evidence type="ECO:0000313" key="2">
    <source>
        <dbReference type="Proteomes" id="UP001224122"/>
    </source>
</evidence>
<gene>
    <name evidence="1" type="ORF">J2S10_003126</name>
</gene>
<keyword evidence="2" id="KW-1185">Reference proteome</keyword>
<accession>A0ABT9XWJ5</accession>
<reference evidence="1 2" key="1">
    <citation type="submission" date="2023-07" db="EMBL/GenBank/DDBJ databases">
        <title>Genomic Encyclopedia of Type Strains, Phase IV (KMG-IV): sequencing the most valuable type-strain genomes for metagenomic binning, comparative biology and taxonomic classification.</title>
        <authorList>
            <person name="Goeker M."/>
        </authorList>
    </citation>
    <scope>NUCLEOTIDE SEQUENCE [LARGE SCALE GENOMIC DNA]</scope>
    <source>
        <strain evidence="1 2">DSM 27594</strain>
    </source>
</reference>
<organism evidence="1 2">
    <name type="scientific">Neobacillus ginsengisoli</name>
    <dbReference type="NCBI Taxonomy" id="904295"/>
    <lineage>
        <taxon>Bacteria</taxon>
        <taxon>Bacillati</taxon>
        <taxon>Bacillota</taxon>
        <taxon>Bacilli</taxon>
        <taxon>Bacillales</taxon>
        <taxon>Bacillaceae</taxon>
        <taxon>Neobacillus</taxon>
    </lineage>
</organism>